<name>A0A6V8N249_9BACT</name>
<dbReference type="NCBIfam" id="TIGR00479">
    <property type="entry name" value="rumA"/>
    <property type="match status" value="1"/>
</dbReference>
<dbReference type="CDD" id="cd02440">
    <property type="entry name" value="AdoMet_MTases"/>
    <property type="match status" value="1"/>
</dbReference>
<dbReference type="RefSeq" id="WP_183358985.1">
    <property type="nucleotide sequence ID" value="NZ_BLXZ01000001.1"/>
</dbReference>
<dbReference type="GO" id="GO:0051539">
    <property type="term" value="F:4 iron, 4 sulfur cluster binding"/>
    <property type="evidence" value="ECO:0007669"/>
    <property type="project" value="UniProtKB-KW"/>
</dbReference>
<keyword evidence="2 5" id="KW-0489">Methyltransferase</keyword>
<keyword evidence="3 5" id="KW-0808">Transferase</keyword>
<dbReference type="InterPro" id="IPR002792">
    <property type="entry name" value="TRAM_dom"/>
</dbReference>
<dbReference type="Proteomes" id="UP000587586">
    <property type="component" value="Unassembled WGS sequence"/>
</dbReference>
<comment type="similarity">
    <text evidence="5">Belongs to the class I-like SAM-binding methyltransferase superfamily. RNA M5U methyltransferase family.</text>
</comment>
<dbReference type="PROSITE" id="PS01231">
    <property type="entry name" value="TRMA_2"/>
    <property type="match status" value="1"/>
</dbReference>
<dbReference type="Gene3D" id="3.40.50.150">
    <property type="entry name" value="Vaccinia Virus protein VP39"/>
    <property type="match status" value="1"/>
</dbReference>
<evidence type="ECO:0000313" key="8">
    <source>
        <dbReference type="EMBL" id="GFO66440.1"/>
    </source>
</evidence>
<feature type="binding site" evidence="5">
    <location>
        <position position="370"/>
    </location>
    <ligand>
        <name>S-adenosyl-L-methionine</name>
        <dbReference type="ChEBI" id="CHEBI:59789"/>
    </ligand>
</feature>
<dbReference type="Gene3D" id="2.40.50.1070">
    <property type="match status" value="1"/>
</dbReference>
<proteinExistence type="inferred from homology"/>
<organism evidence="8 9">
    <name type="scientific">Geomonas limicola</name>
    <dbReference type="NCBI Taxonomy" id="2740186"/>
    <lineage>
        <taxon>Bacteria</taxon>
        <taxon>Pseudomonadati</taxon>
        <taxon>Thermodesulfobacteriota</taxon>
        <taxon>Desulfuromonadia</taxon>
        <taxon>Geobacterales</taxon>
        <taxon>Geobacteraceae</taxon>
        <taxon>Geomonas</taxon>
    </lineage>
</organism>
<dbReference type="InterPro" id="IPR030391">
    <property type="entry name" value="MeTrfase_TrmA_CS"/>
</dbReference>
<comment type="caution">
    <text evidence="8">The sequence shown here is derived from an EMBL/GenBank/DDBJ whole genome shotgun (WGS) entry which is preliminary data.</text>
</comment>
<dbReference type="FunFam" id="3.40.50.150:FF:000009">
    <property type="entry name" value="23S rRNA (Uracil(1939)-C(5))-methyltransferase RlmD"/>
    <property type="match status" value="1"/>
</dbReference>
<dbReference type="Gene3D" id="2.40.50.140">
    <property type="entry name" value="Nucleic acid-binding proteins"/>
    <property type="match status" value="1"/>
</dbReference>
<feature type="binding site" evidence="5">
    <location>
        <position position="301"/>
    </location>
    <ligand>
        <name>S-adenosyl-L-methionine</name>
        <dbReference type="ChEBI" id="CHEBI:59789"/>
    </ligand>
</feature>
<evidence type="ECO:0000256" key="2">
    <source>
        <dbReference type="ARBA" id="ARBA00022603"/>
    </source>
</evidence>
<keyword evidence="1" id="KW-0479">Metal-binding</keyword>
<dbReference type="PANTHER" id="PTHR11061:SF49">
    <property type="entry name" value="23S RRNA (URACIL(1939)-C(5))-METHYLTRANSFERASE RLMD"/>
    <property type="match status" value="1"/>
</dbReference>
<dbReference type="SUPFAM" id="SSF53335">
    <property type="entry name" value="S-adenosyl-L-methionine-dependent methyltransferases"/>
    <property type="match status" value="1"/>
</dbReference>
<sequence length="438" mass="47340">MAEAEIVIDKLSYGGSGFGRLAGKACFVPYTAPGDRVRVRLVKEKRSFVEGELLEVVEPSPARIAARCPIFGRCGGCDWQFLPYVEQLAQKGAIFSETLQRIGRVPAEAILPVSASPSEYGYRSRIQLKVAHLKDRILLGFFQAGSHRVVDAACGCHISDPLLNRMADQFRAVVGRLPKGRTLSQIDLSIGADGESIAVLHVEPAAAASLKEAFYARRDQLSAVGGLFLRSGAKARIDKVFGIDSLAYRVPADFLPGAPELTLRFGRGGFSQVNYPQNLELIAAVHRFAQLTGQERVLDLYCGNGNISLPLSRYAASVLGVEGYAPSIDDARANAASNGIANAQFEVGDVARVVARLSEAEERFDLVILDPPRSGAEAAGEIARLAALRIVYVSCDPPTLARDLALLTERGYRVVASQPVDMFPQTYHLESVTLLELL</sequence>
<reference evidence="9" key="1">
    <citation type="submission" date="2020-06" db="EMBL/GenBank/DDBJ databases">
        <title>Draft genomic sequecing of Geomonas sp. Red745.</title>
        <authorList>
            <person name="Itoh H."/>
            <person name="Xu Z.X."/>
            <person name="Ushijima N."/>
            <person name="Masuda Y."/>
            <person name="Shiratori Y."/>
            <person name="Senoo K."/>
        </authorList>
    </citation>
    <scope>NUCLEOTIDE SEQUENCE [LARGE SCALE GENOMIC DNA]</scope>
    <source>
        <strain evidence="9">Red745</strain>
    </source>
</reference>
<dbReference type="GO" id="GO:0070475">
    <property type="term" value="P:rRNA base methylation"/>
    <property type="evidence" value="ECO:0007669"/>
    <property type="project" value="TreeGrafter"/>
</dbReference>
<feature type="active site" evidence="6">
    <location>
        <position position="395"/>
    </location>
</feature>
<feature type="active site" description="Nucleophile" evidence="5">
    <location>
        <position position="395"/>
    </location>
</feature>
<dbReference type="InterPro" id="IPR012340">
    <property type="entry name" value="NA-bd_OB-fold"/>
</dbReference>
<dbReference type="AlphaFoldDB" id="A0A6V8N249"/>
<dbReference type="Pfam" id="PF01938">
    <property type="entry name" value="TRAM"/>
    <property type="match status" value="1"/>
</dbReference>
<feature type="domain" description="TRAM" evidence="7">
    <location>
        <begin position="1"/>
        <end position="55"/>
    </location>
</feature>
<keyword evidence="9" id="KW-1185">Reference proteome</keyword>
<accession>A0A6V8N249</accession>
<dbReference type="PROSITE" id="PS51687">
    <property type="entry name" value="SAM_MT_RNA_M5U"/>
    <property type="match status" value="1"/>
</dbReference>
<evidence type="ECO:0000256" key="6">
    <source>
        <dbReference type="PROSITE-ProRule" id="PRU10015"/>
    </source>
</evidence>
<keyword evidence="4 5" id="KW-0949">S-adenosyl-L-methionine</keyword>
<dbReference type="GO" id="GO:0070041">
    <property type="term" value="F:rRNA (uridine-C5-)-methyltransferase activity"/>
    <property type="evidence" value="ECO:0007669"/>
    <property type="project" value="TreeGrafter"/>
</dbReference>
<evidence type="ECO:0000256" key="1">
    <source>
        <dbReference type="ARBA" id="ARBA00022485"/>
    </source>
</evidence>
<dbReference type="InterPro" id="IPR029063">
    <property type="entry name" value="SAM-dependent_MTases_sf"/>
</dbReference>
<dbReference type="PROSITE" id="PS01230">
    <property type="entry name" value="TRMA_1"/>
    <property type="match status" value="1"/>
</dbReference>
<evidence type="ECO:0000259" key="7">
    <source>
        <dbReference type="PROSITE" id="PS50926"/>
    </source>
</evidence>
<keyword evidence="1" id="KW-0004">4Fe-4S</keyword>
<keyword evidence="1" id="KW-0411">Iron-sulfur</keyword>
<gene>
    <name evidence="8" type="ORF">GMLC_00190</name>
</gene>
<evidence type="ECO:0000256" key="5">
    <source>
        <dbReference type="PROSITE-ProRule" id="PRU01024"/>
    </source>
</evidence>
<dbReference type="PROSITE" id="PS50926">
    <property type="entry name" value="TRAM"/>
    <property type="match status" value="1"/>
</dbReference>
<dbReference type="Pfam" id="PF05958">
    <property type="entry name" value="tRNA_U5-meth_tr"/>
    <property type="match status" value="1"/>
</dbReference>
<feature type="binding site" evidence="5">
    <location>
        <position position="322"/>
    </location>
    <ligand>
        <name>S-adenosyl-L-methionine</name>
        <dbReference type="ChEBI" id="CHEBI:59789"/>
    </ligand>
</feature>
<protein>
    <submittedName>
        <fullName evidence="8">Putative RNA methyltransferase</fullName>
    </submittedName>
</protein>
<keyword evidence="1" id="KW-0408">Iron</keyword>
<evidence type="ECO:0000313" key="9">
    <source>
        <dbReference type="Proteomes" id="UP000587586"/>
    </source>
</evidence>
<dbReference type="InterPro" id="IPR030390">
    <property type="entry name" value="MeTrfase_TrmA_AS"/>
</dbReference>
<dbReference type="PANTHER" id="PTHR11061">
    <property type="entry name" value="RNA M5U METHYLTRANSFERASE"/>
    <property type="match status" value="1"/>
</dbReference>
<evidence type="ECO:0000256" key="4">
    <source>
        <dbReference type="ARBA" id="ARBA00022691"/>
    </source>
</evidence>
<dbReference type="InterPro" id="IPR010280">
    <property type="entry name" value="U5_MeTrfase_fam"/>
</dbReference>
<dbReference type="SUPFAM" id="SSF50249">
    <property type="entry name" value="Nucleic acid-binding proteins"/>
    <property type="match status" value="1"/>
</dbReference>
<evidence type="ECO:0000256" key="3">
    <source>
        <dbReference type="ARBA" id="ARBA00022679"/>
    </source>
</evidence>
<dbReference type="EMBL" id="BLXZ01000001">
    <property type="protein sequence ID" value="GFO66440.1"/>
    <property type="molecule type" value="Genomic_DNA"/>
</dbReference>
<feature type="binding site" evidence="5">
    <location>
        <position position="272"/>
    </location>
    <ligand>
        <name>S-adenosyl-L-methionine</name>
        <dbReference type="ChEBI" id="CHEBI:59789"/>
    </ligand>
</feature>